<evidence type="ECO:0000313" key="1">
    <source>
        <dbReference type="EMBL" id="KAJ9053557.1"/>
    </source>
</evidence>
<keyword evidence="2" id="KW-1185">Reference proteome</keyword>
<comment type="caution">
    <text evidence="1">The sequence shown here is derived from an EMBL/GenBank/DDBJ whole genome shotgun (WGS) entry which is preliminary data.</text>
</comment>
<dbReference type="Proteomes" id="UP001165960">
    <property type="component" value="Unassembled WGS sequence"/>
</dbReference>
<accession>A0ACC2RTY1</accession>
<gene>
    <name evidence="1" type="ORF">DSO57_1023067</name>
</gene>
<sequence length="155" mass="17615">MATQTRLFYKALSRSYLSGVRLNTACGLSTLNVHTKRTLSTKELIKDVESEESFVNDIKAPDFPVIVDFHADWCGPCKLLAPKLLEAVREDARFRLLKVNIDNFPETTKKYKIMSVPTVYAFYKGEPLKYFIGFQNTPGLKKFLEEVAELAASKK</sequence>
<organism evidence="1 2">
    <name type="scientific">Entomophthora muscae</name>
    <dbReference type="NCBI Taxonomy" id="34485"/>
    <lineage>
        <taxon>Eukaryota</taxon>
        <taxon>Fungi</taxon>
        <taxon>Fungi incertae sedis</taxon>
        <taxon>Zoopagomycota</taxon>
        <taxon>Entomophthoromycotina</taxon>
        <taxon>Entomophthoromycetes</taxon>
        <taxon>Entomophthorales</taxon>
        <taxon>Entomophthoraceae</taxon>
        <taxon>Entomophthora</taxon>
    </lineage>
</organism>
<protein>
    <submittedName>
        <fullName evidence="1">Uncharacterized protein</fullName>
    </submittedName>
</protein>
<proteinExistence type="predicted"/>
<evidence type="ECO:0000313" key="2">
    <source>
        <dbReference type="Proteomes" id="UP001165960"/>
    </source>
</evidence>
<name>A0ACC2RTY1_9FUNG</name>
<reference evidence="1" key="1">
    <citation type="submission" date="2022-04" db="EMBL/GenBank/DDBJ databases">
        <title>Genome of the entomopathogenic fungus Entomophthora muscae.</title>
        <authorList>
            <person name="Elya C."/>
            <person name="Lovett B.R."/>
            <person name="Lee E."/>
            <person name="Macias A.M."/>
            <person name="Hajek A.E."/>
            <person name="De Bivort B.L."/>
            <person name="Kasson M.T."/>
            <person name="De Fine Licht H.H."/>
            <person name="Stajich J.E."/>
        </authorList>
    </citation>
    <scope>NUCLEOTIDE SEQUENCE</scope>
    <source>
        <strain evidence="1">Berkeley</strain>
    </source>
</reference>
<dbReference type="EMBL" id="QTSX02006508">
    <property type="protein sequence ID" value="KAJ9053557.1"/>
    <property type="molecule type" value="Genomic_DNA"/>
</dbReference>